<proteinExistence type="inferred from homology"/>
<organism evidence="3 4">
    <name type="scientific">Litorivita pollutaquae</name>
    <dbReference type="NCBI Taxonomy" id="2200892"/>
    <lineage>
        <taxon>Bacteria</taxon>
        <taxon>Pseudomonadati</taxon>
        <taxon>Pseudomonadota</taxon>
        <taxon>Alphaproteobacteria</taxon>
        <taxon>Rhodobacterales</taxon>
        <taxon>Paracoccaceae</taxon>
        <taxon>Litorivita</taxon>
    </lineage>
</organism>
<dbReference type="SUPFAM" id="SSF56300">
    <property type="entry name" value="Metallo-dependent phosphatases"/>
    <property type="match status" value="1"/>
</dbReference>
<dbReference type="EMBL" id="QFVT01000001">
    <property type="protein sequence ID" value="PYC49362.1"/>
    <property type="molecule type" value="Genomic_DNA"/>
</dbReference>
<accession>A0A2V4N5Y2</accession>
<evidence type="ECO:0000259" key="2">
    <source>
        <dbReference type="Pfam" id="PF12850"/>
    </source>
</evidence>
<dbReference type="Proteomes" id="UP000248012">
    <property type="component" value="Unassembled WGS sequence"/>
</dbReference>
<protein>
    <submittedName>
        <fullName evidence="3">Diadenosine tetraphosphatase</fullName>
    </submittedName>
</protein>
<dbReference type="OrthoDB" id="9813918at2"/>
<dbReference type="AlphaFoldDB" id="A0A2V4N5Y2"/>
<comment type="caution">
    <text evidence="3">The sequence shown here is derived from an EMBL/GenBank/DDBJ whole genome shotgun (WGS) entry which is preliminary data.</text>
</comment>
<dbReference type="Gene3D" id="3.60.21.10">
    <property type="match status" value="1"/>
</dbReference>
<dbReference type="RefSeq" id="WP_110794199.1">
    <property type="nucleotide sequence ID" value="NZ_KZ826481.1"/>
</dbReference>
<feature type="domain" description="Calcineurin-like phosphoesterase" evidence="2">
    <location>
        <begin position="25"/>
        <end position="204"/>
    </location>
</feature>
<comment type="similarity">
    <text evidence="1">Belongs to the metallophosphoesterase superfamily. YfcE family.</text>
</comment>
<reference evidence="3 4" key="1">
    <citation type="submission" date="2018-05" db="EMBL/GenBank/DDBJ databases">
        <title>Oceanovita maritima gen. nov., sp. nov., a marine bacterium in the family Rhodobacteraceae isolated from surface seawater of Lundu port Xiamen, China.</title>
        <authorList>
            <person name="Hetharua B.H."/>
            <person name="Min D."/>
            <person name="Liao H."/>
            <person name="Tian Y."/>
        </authorList>
    </citation>
    <scope>NUCLEOTIDE SEQUENCE [LARGE SCALE GENOMIC DNA]</scope>
    <source>
        <strain evidence="3 4">FSX-11</strain>
    </source>
</reference>
<sequence>MKIADWGRLNGEVVVFGGPYSNRQAVEALRARTCDAAHHICTGDVVAYCADPCGTLDVVRTLGARVIAGNCERQLASGAADCGCGFEDGTACDLLSANWFGYASAAIDAQARAWMADLPDWAVFTHAARRYVVVHGAATDVARFIWGSTVDAEFKNEINIIEEEVGPVDVVISGHSGIGFEKQVGSHHWINAGVIGMPPHDGRAQTEYVRLSEQGAVSFHRLDYDAPAAAAQMRAAGLPEGYAQALTSGWWPSEDVLPAALRRTHSLARG</sequence>
<dbReference type="InterPro" id="IPR029052">
    <property type="entry name" value="Metallo-depent_PP-like"/>
</dbReference>
<name>A0A2V4N5Y2_9RHOB</name>
<evidence type="ECO:0000313" key="3">
    <source>
        <dbReference type="EMBL" id="PYC49362.1"/>
    </source>
</evidence>
<evidence type="ECO:0000256" key="1">
    <source>
        <dbReference type="ARBA" id="ARBA00008950"/>
    </source>
</evidence>
<evidence type="ECO:0000313" key="4">
    <source>
        <dbReference type="Proteomes" id="UP000248012"/>
    </source>
</evidence>
<keyword evidence="4" id="KW-1185">Reference proteome</keyword>
<dbReference type="InterPro" id="IPR024654">
    <property type="entry name" value="Calcineurin-like_PHP_lpxH"/>
</dbReference>
<dbReference type="Pfam" id="PF12850">
    <property type="entry name" value="Metallophos_2"/>
    <property type="match status" value="1"/>
</dbReference>
<gene>
    <name evidence="3" type="ORF">DI396_00380</name>
</gene>